<evidence type="ECO:0000256" key="1">
    <source>
        <dbReference type="ARBA" id="ARBA00009199"/>
    </source>
</evidence>
<dbReference type="PROSITE" id="PS00571">
    <property type="entry name" value="AMIDASES"/>
    <property type="match status" value="1"/>
</dbReference>
<evidence type="ECO:0000259" key="4">
    <source>
        <dbReference type="Pfam" id="PF01425"/>
    </source>
</evidence>
<evidence type="ECO:0000313" key="6">
    <source>
        <dbReference type="Proteomes" id="UP000605970"/>
    </source>
</evidence>
<comment type="caution">
    <text evidence="5">The sequence shown here is derived from an EMBL/GenBank/DDBJ whole genome shotgun (WGS) entry which is preliminary data.</text>
</comment>
<dbReference type="InterPro" id="IPR036928">
    <property type="entry name" value="AS_sf"/>
</dbReference>
<feature type="transmembrane region" description="Helical" evidence="2">
    <location>
        <begin position="80"/>
        <end position="102"/>
    </location>
</feature>
<keyword evidence="3" id="KW-0732">Signal</keyword>
<feature type="domain" description="Amidase" evidence="4">
    <location>
        <begin position="140"/>
        <end position="572"/>
    </location>
</feature>
<feature type="signal peptide" evidence="3">
    <location>
        <begin position="1"/>
        <end position="22"/>
    </location>
</feature>
<dbReference type="InterPro" id="IPR023631">
    <property type="entry name" value="Amidase_dom"/>
</dbReference>
<accession>A0A8S9ZEK4</accession>
<proteinExistence type="inferred from homology"/>
<dbReference type="Pfam" id="PF01425">
    <property type="entry name" value="Amidase"/>
    <property type="match status" value="1"/>
</dbReference>
<evidence type="ECO:0000256" key="3">
    <source>
        <dbReference type="SAM" id="SignalP"/>
    </source>
</evidence>
<dbReference type="GO" id="GO:0012505">
    <property type="term" value="C:endomembrane system"/>
    <property type="evidence" value="ECO:0007669"/>
    <property type="project" value="TreeGrafter"/>
</dbReference>
<name>A0A8S9ZEK4_9BILA</name>
<keyword evidence="2" id="KW-1133">Transmembrane helix</keyword>
<gene>
    <name evidence="5" type="ORF">Mgra_00008851</name>
</gene>
<organism evidence="5 6">
    <name type="scientific">Meloidogyne graminicola</name>
    <dbReference type="NCBI Taxonomy" id="189291"/>
    <lineage>
        <taxon>Eukaryota</taxon>
        <taxon>Metazoa</taxon>
        <taxon>Ecdysozoa</taxon>
        <taxon>Nematoda</taxon>
        <taxon>Chromadorea</taxon>
        <taxon>Rhabditida</taxon>
        <taxon>Tylenchina</taxon>
        <taxon>Tylenchomorpha</taxon>
        <taxon>Tylenchoidea</taxon>
        <taxon>Meloidogynidae</taxon>
        <taxon>Meloidogyninae</taxon>
        <taxon>Meloidogyne</taxon>
    </lineage>
</organism>
<comment type="similarity">
    <text evidence="1">Belongs to the amidase family.</text>
</comment>
<dbReference type="Proteomes" id="UP000605970">
    <property type="component" value="Unassembled WGS sequence"/>
</dbReference>
<dbReference type="Gene3D" id="3.90.1300.10">
    <property type="entry name" value="Amidase signature (AS) domain"/>
    <property type="match status" value="1"/>
</dbReference>
<keyword evidence="2" id="KW-0812">Transmembrane</keyword>
<keyword evidence="6" id="KW-1185">Reference proteome</keyword>
<evidence type="ECO:0000313" key="5">
    <source>
        <dbReference type="EMBL" id="KAF7630885.1"/>
    </source>
</evidence>
<dbReference type="PANTHER" id="PTHR43372:SF4">
    <property type="entry name" value="FATTY-ACID AMIDE HYDROLASE 2"/>
    <property type="match status" value="1"/>
</dbReference>
<dbReference type="InterPro" id="IPR020556">
    <property type="entry name" value="Amidase_CS"/>
</dbReference>
<evidence type="ECO:0000256" key="2">
    <source>
        <dbReference type="SAM" id="Phobius"/>
    </source>
</evidence>
<keyword evidence="2" id="KW-0472">Membrane</keyword>
<protein>
    <submittedName>
        <fullName evidence="5">Amidase domain-containing protein</fullName>
    </submittedName>
</protein>
<feature type="chain" id="PRO_5035920946" evidence="3">
    <location>
        <begin position="23"/>
        <end position="607"/>
    </location>
</feature>
<dbReference type="InterPro" id="IPR052739">
    <property type="entry name" value="FAAH2"/>
</dbReference>
<dbReference type="SUPFAM" id="SSF75304">
    <property type="entry name" value="Amidase signature (AS) enzymes"/>
    <property type="match status" value="1"/>
</dbReference>
<reference evidence="5" key="1">
    <citation type="journal article" date="2020" name="Ecol. Evol.">
        <title>Genome structure and content of the rice root-knot nematode (Meloidogyne graminicola).</title>
        <authorList>
            <person name="Phan N.T."/>
            <person name="Danchin E.G.J."/>
            <person name="Klopp C."/>
            <person name="Perfus-Barbeoch L."/>
            <person name="Kozlowski D.K."/>
            <person name="Koutsovoulos G.D."/>
            <person name="Lopez-Roques C."/>
            <person name="Bouchez O."/>
            <person name="Zahm M."/>
            <person name="Besnard G."/>
            <person name="Bellafiore S."/>
        </authorList>
    </citation>
    <scope>NUCLEOTIDE SEQUENCE</scope>
    <source>
        <strain evidence="5">VN-18</strain>
    </source>
</reference>
<dbReference type="EMBL" id="JABEBT010000126">
    <property type="protein sequence ID" value="KAF7630885.1"/>
    <property type="molecule type" value="Genomic_DNA"/>
</dbReference>
<dbReference type="OrthoDB" id="6428749at2759"/>
<sequence length="607" mass="68495">MREVSIIIILIVLFIVQQKVEVSTTPKENSSSEEGCTQENEQEEQEKVHLKMFTKYYSIEWSSSYYPTIVMDRYNFIRNYYSVLRFFASIYFILINSIFSLYNSFLPMETVNWVNASDKLFIPAHLAAKQIRENKLKSRDLVLAYIERLAIVNKTVNGLTQNNTDALAQAESCDKQLANMTTEQRKELFKTKPLFGVPFTVKANIKVKGFITSACNLYTMHNPPSTEDAPVIKRLKSAGAIILGITSMPNNGVSWAVDDSACGIVNNPHDTRRMSGGSSGGEGVLVSSAGSLFGIGNDIGGSVRIPSYMNGIFGLKPTSFPNHTVPVEGILPNFIAYLPNKEMLTMGPLVRYATDLPLIMSAIYFSKRKISKNLCCDEQKHRTIIIMANKPLNYYEKELDFNKLKVKNFFEAKHQLNVQKVDFPLMSRVYELWALTGYTKEIYPLTDLPGLFKQVYSGKANETFIQLELSILQSFATPKDLKEEKFVASKKQKLREQLNKLLGNNGILLLPIWPTPPPYHHMEPFTPWNGLYPLIFNVLGFPAISVPVGKSQQTNLPLGVQFVASPFNEQILISMAKFMEKSFGGWVKPGNLPSILFNEQLPLHDEI</sequence>
<dbReference type="PANTHER" id="PTHR43372">
    <property type="entry name" value="FATTY-ACID AMIDE HYDROLASE"/>
    <property type="match status" value="1"/>
</dbReference>
<dbReference type="AlphaFoldDB" id="A0A8S9ZEK4"/>